<dbReference type="PANTHER" id="PTHR10174:SF208">
    <property type="entry name" value="CRAL-TRIO DOMAIN-CONTAINING PROTEIN DDB_G0278031"/>
    <property type="match status" value="1"/>
</dbReference>
<dbReference type="EMBL" id="BRXY01000223">
    <property type="protein sequence ID" value="GMH78505.1"/>
    <property type="molecule type" value="Genomic_DNA"/>
</dbReference>
<dbReference type="GO" id="GO:1902936">
    <property type="term" value="F:phosphatidylinositol bisphosphate binding"/>
    <property type="evidence" value="ECO:0007669"/>
    <property type="project" value="TreeGrafter"/>
</dbReference>
<comment type="caution">
    <text evidence="2">The sequence shown here is derived from an EMBL/GenBank/DDBJ whole genome shotgun (WGS) entry which is preliminary data.</text>
</comment>
<name>A0A9W7B2R3_9STRA</name>
<evidence type="ECO:0000313" key="3">
    <source>
        <dbReference type="Proteomes" id="UP001165085"/>
    </source>
</evidence>
<evidence type="ECO:0000313" key="2">
    <source>
        <dbReference type="EMBL" id="GMH78505.1"/>
    </source>
</evidence>
<dbReference type="Gene3D" id="3.40.525.10">
    <property type="entry name" value="CRAL-TRIO lipid binding domain"/>
    <property type="match status" value="1"/>
</dbReference>
<dbReference type="PANTHER" id="PTHR10174">
    <property type="entry name" value="ALPHA-TOCOPHEROL TRANSFER PROTEIN-RELATED"/>
    <property type="match status" value="1"/>
</dbReference>
<evidence type="ECO:0000259" key="1">
    <source>
        <dbReference type="PROSITE" id="PS50191"/>
    </source>
</evidence>
<dbReference type="SUPFAM" id="SSF52087">
    <property type="entry name" value="CRAL/TRIO domain"/>
    <property type="match status" value="1"/>
</dbReference>
<feature type="domain" description="CRAL-TRIO" evidence="1">
    <location>
        <begin position="64"/>
        <end position="228"/>
    </location>
</feature>
<organism evidence="2 3">
    <name type="scientific">Triparma strigata</name>
    <dbReference type="NCBI Taxonomy" id="1606541"/>
    <lineage>
        <taxon>Eukaryota</taxon>
        <taxon>Sar</taxon>
        <taxon>Stramenopiles</taxon>
        <taxon>Ochrophyta</taxon>
        <taxon>Bolidophyceae</taxon>
        <taxon>Parmales</taxon>
        <taxon>Triparmaceae</taxon>
        <taxon>Triparma</taxon>
    </lineage>
</organism>
<gene>
    <name evidence="2" type="ORF">TrST_g6496</name>
</gene>
<protein>
    <recommendedName>
        <fullName evidence="1">CRAL-TRIO domain-containing protein</fullName>
    </recommendedName>
</protein>
<reference evidence="3" key="1">
    <citation type="journal article" date="2023" name="Commun. Biol.">
        <title>Genome analysis of Parmales, the sister group of diatoms, reveals the evolutionary specialization of diatoms from phago-mixotrophs to photoautotrophs.</title>
        <authorList>
            <person name="Ban H."/>
            <person name="Sato S."/>
            <person name="Yoshikawa S."/>
            <person name="Yamada K."/>
            <person name="Nakamura Y."/>
            <person name="Ichinomiya M."/>
            <person name="Sato N."/>
            <person name="Blanc-Mathieu R."/>
            <person name="Endo H."/>
            <person name="Kuwata A."/>
            <person name="Ogata H."/>
        </authorList>
    </citation>
    <scope>NUCLEOTIDE SEQUENCE [LARGE SCALE GENOMIC DNA]</scope>
    <source>
        <strain evidence="3">NIES 3701</strain>
    </source>
</reference>
<dbReference type="CDD" id="cd00170">
    <property type="entry name" value="SEC14"/>
    <property type="match status" value="1"/>
</dbReference>
<dbReference type="Proteomes" id="UP001165085">
    <property type="component" value="Unassembled WGS sequence"/>
</dbReference>
<dbReference type="InterPro" id="IPR001251">
    <property type="entry name" value="CRAL-TRIO_dom"/>
</dbReference>
<dbReference type="PROSITE" id="PS50191">
    <property type="entry name" value="CRAL_TRIO"/>
    <property type="match status" value="1"/>
</dbReference>
<dbReference type="Pfam" id="PF00650">
    <property type="entry name" value="CRAL_TRIO"/>
    <property type="match status" value="1"/>
</dbReference>
<dbReference type="AlphaFoldDB" id="A0A9W7B2R3"/>
<dbReference type="InterPro" id="IPR036865">
    <property type="entry name" value="CRAL-TRIO_dom_sf"/>
</dbReference>
<sequence length="231" mass="25293">MDDVAVLSELILSSSGSPPPISNPAFLRLFLYCAKGNVTKAAERHTHYWSVRTELLGESTTFNEPSISALLSTNPFIATPSNARDTSGRRLIYVRPRFLDWSVFSLPTALSCVWFTINNLLLFDPVAAEHGVVIISNMAGLSLSNVSRAFFRDVARSVYGAMPLRVSAIRGVNNPPIFQYIFAFMKMFLPVKIRGRLEVIGGDHGRLLEVLPPASIPEVLGGTLEVAGDDI</sequence>
<proteinExistence type="predicted"/>
<dbReference type="GO" id="GO:0016020">
    <property type="term" value="C:membrane"/>
    <property type="evidence" value="ECO:0007669"/>
    <property type="project" value="TreeGrafter"/>
</dbReference>
<accession>A0A9W7B2R3</accession>
<dbReference type="OrthoDB" id="75724at2759"/>
<keyword evidence="3" id="KW-1185">Reference proteome</keyword>